<keyword evidence="4" id="KW-0378">Hydrolase</keyword>
<keyword evidence="6" id="KW-0460">Magnesium</keyword>
<sequence length="403" mass="44758">MELDIAVEMLLHNQDIGADRVTVSTLIGDDDSSTIARLRRESDHKICGFHKNPEKYEHKLLPGGKGLTGDDSKYSLEKIFRNFANNAEQLAPCGSSQANESMNMKIASKPPKARHYGVSESNDFRVVTAACEKYIRFSFIKNVNQEMGYSPPTKHSLKFLEQKDNLKRLQAAKTNTSQSGLDIGTEFVDQPVPKSSIAKDETVVAVFFNLKNTGFGHSCEIVQIVVKYNDTEYNVYILPTKGIPPSASAVTGHTTKGGKLFLLGIKVETISAKFAADGLLSFLKSTKQRVILTAHNCIRFDAPLIIRLMKQVGLLIEFKNIVSGFCDTLPLFKSKLPERKSEILSFKQSALAEKYLQADDLKGAYNAINDVSVLQKLVYHAKISITHDELKLNTVTINYIACF</sequence>
<evidence type="ECO:0000256" key="3">
    <source>
        <dbReference type="ARBA" id="ARBA00022723"/>
    </source>
</evidence>
<dbReference type="GO" id="GO:0006308">
    <property type="term" value="P:DNA catabolic process"/>
    <property type="evidence" value="ECO:0007669"/>
    <property type="project" value="TreeGrafter"/>
</dbReference>
<accession>A0AAV7IZA0</accession>
<keyword evidence="2" id="KW-0540">Nuclease</keyword>
<reference evidence="7 8" key="1">
    <citation type="journal article" date="2021" name="J. Hered.">
        <title>A chromosome-level genome assembly of the parasitoid wasp, Cotesia glomerata (Hymenoptera: Braconidae).</title>
        <authorList>
            <person name="Pinto B.J."/>
            <person name="Weis J.J."/>
            <person name="Gamble T."/>
            <person name="Ode P.J."/>
            <person name="Paul R."/>
            <person name="Zaspel J.M."/>
        </authorList>
    </citation>
    <scope>NUCLEOTIDE SEQUENCE [LARGE SCALE GENOMIC DNA]</scope>
    <source>
        <strain evidence="7">CgM1</strain>
    </source>
</reference>
<gene>
    <name evidence="7" type="ORF">KQX54_001429</name>
</gene>
<evidence type="ECO:0000313" key="8">
    <source>
        <dbReference type="Proteomes" id="UP000826195"/>
    </source>
</evidence>
<proteinExistence type="predicted"/>
<dbReference type="AlphaFoldDB" id="A0AAV7IZA0"/>
<dbReference type="PANTHER" id="PTHR13058">
    <property type="entry name" value="THREE PRIME REPAIR EXONUCLEASE 1, 2"/>
    <property type="match status" value="1"/>
</dbReference>
<dbReference type="GO" id="GO:0003676">
    <property type="term" value="F:nucleic acid binding"/>
    <property type="evidence" value="ECO:0007669"/>
    <property type="project" value="InterPro"/>
</dbReference>
<dbReference type="SUPFAM" id="SSF53098">
    <property type="entry name" value="Ribonuclease H-like"/>
    <property type="match status" value="1"/>
</dbReference>
<keyword evidence="8" id="KW-1185">Reference proteome</keyword>
<dbReference type="GO" id="GO:0005737">
    <property type="term" value="C:cytoplasm"/>
    <property type="evidence" value="ECO:0007669"/>
    <property type="project" value="TreeGrafter"/>
</dbReference>
<organism evidence="7 8">
    <name type="scientific">Cotesia glomerata</name>
    <name type="common">Lepidopteran parasitic wasp</name>
    <name type="synonym">Apanteles glomeratus</name>
    <dbReference type="NCBI Taxonomy" id="32391"/>
    <lineage>
        <taxon>Eukaryota</taxon>
        <taxon>Metazoa</taxon>
        <taxon>Ecdysozoa</taxon>
        <taxon>Arthropoda</taxon>
        <taxon>Hexapoda</taxon>
        <taxon>Insecta</taxon>
        <taxon>Pterygota</taxon>
        <taxon>Neoptera</taxon>
        <taxon>Endopterygota</taxon>
        <taxon>Hymenoptera</taxon>
        <taxon>Apocrita</taxon>
        <taxon>Ichneumonoidea</taxon>
        <taxon>Braconidae</taxon>
        <taxon>Microgastrinae</taxon>
        <taxon>Cotesia</taxon>
    </lineage>
</organism>
<comment type="caution">
    <text evidence="7">The sequence shown here is derived from an EMBL/GenBank/DDBJ whole genome shotgun (WGS) entry which is preliminary data.</text>
</comment>
<evidence type="ECO:0000256" key="4">
    <source>
        <dbReference type="ARBA" id="ARBA00022801"/>
    </source>
</evidence>
<dbReference type="PANTHER" id="PTHR13058:SF22">
    <property type="entry name" value="EXODEOXYRIBONUCLEASE III"/>
    <property type="match status" value="1"/>
</dbReference>
<dbReference type="InterPro" id="IPR012337">
    <property type="entry name" value="RNaseH-like_sf"/>
</dbReference>
<keyword evidence="5" id="KW-0269">Exonuclease</keyword>
<evidence type="ECO:0000313" key="7">
    <source>
        <dbReference type="EMBL" id="KAH0563549.1"/>
    </source>
</evidence>
<dbReference type="GO" id="GO:0046872">
    <property type="term" value="F:metal ion binding"/>
    <property type="evidence" value="ECO:0007669"/>
    <property type="project" value="UniProtKB-KW"/>
</dbReference>
<dbReference type="EMBL" id="JAHXZJ010000002">
    <property type="protein sequence ID" value="KAH0563549.1"/>
    <property type="molecule type" value="Genomic_DNA"/>
</dbReference>
<protein>
    <recommendedName>
        <fullName evidence="9">DNA-directed DNA polymerase</fullName>
    </recommendedName>
</protein>
<evidence type="ECO:0000256" key="2">
    <source>
        <dbReference type="ARBA" id="ARBA00022722"/>
    </source>
</evidence>
<dbReference type="Proteomes" id="UP000826195">
    <property type="component" value="Unassembled WGS sequence"/>
</dbReference>
<dbReference type="InterPro" id="IPR040393">
    <property type="entry name" value="TREX1/2"/>
</dbReference>
<evidence type="ECO:0000256" key="6">
    <source>
        <dbReference type="ARBA" id="ARBA00022842"/>
    </source>
</evidence>
<dbReference type="Gene3D" id="3.30.420.10">
    <property type="entry name" value="Ribonuclease H-like superfamily/Ribonuclease H"/>
    <property type="match status" value="1"/>
</dbReference>
<evidence type="ECO:0000256" key="1">
    <source>
        <dbReference type="ARBA" id="ARBA00001946"/>
    </source>
</evidence>
<dbReference type="InterPro" id="IPR036397">
    <property type="entry name" value="RNaseH_sf"/>
</dbReference>
<keyword evidence="3" id="KW-0479">Metal-binding</keyword>
<comment type="cofactor">
    <cofactor evidence="1">
        <name>Mg(2+)</name>
        <dbReference type="ChEBI" id="CHEBI:18420"/>
    </cofactor>
</comment>
<name>A0AAV7IZA0_COTGL</name>
<evidence type="ECO:0008006" key="9">
    <source>
        <dbReference type="Google" id="ProtNLM"/>
    </source>
</evidence>
<dbReference type="GO" id="GO:0008296">
    <property type="term" value="F:3'-5'-DNA exonuclease activity"/>
    <property type="evidence" value="ECO:0007669"/>
    <property type="project" value="TreeGrafter"/>
</dbReference>
<evidence type="ECO:0000256" key="5">
    <source>
        <dbReference type="ARBA" id="ARBA00022839"/>
    </source>
</evidence>